<dbReference type="AlphaFoldDB" id="A0A0F9C2G8"/>
<name>A0A0F9C2G8_9ZZZZ</name>
<evidence type="ECO:0000313" key="1">
    <source>
        <dbReference type="EMBL" id="KKK96729.1"/>
    </source>
</evidence>
<organism evidence="1">
    <name type="scientific">marine sediment metagenome</name>
    <dbReference type="NCBI Taxonomy" id="412755"/>
    <lineage>
        <taxon>unclassified sequences</taxon>
        <taxon>metagenomes</taxon>
        <taxon>ecological metagenomes</taxon>
    </lineage>
</organism>
<gene>
    <name evidence="1" type="ORF">LCGC14_2659900</name>
</gene>
<protein>
    <submittedName>
        <fullName evidence="1">Uncharacterized protein</fullName>
    </submittedName>
</protein>
<dbReference type="EMBL" id="LAZR01046354">
    <property type="protein sequence ID" value="KKK96729.1"/>
    <property type="molecule type" value="Genomic_DNA"/>
</dbReference>
<comment type="caution">
    <text evidence="1">The sequence shown here is derived from an EMBL/GenBank/DDBJ whole genome shotgun (WGS) entry which is preliminary data.</text>
</comment>
<reference evidence="1" key="1">
    <citation type="journal article" date="2015" name="Nature">
        <title>Complex archaea that bridge the gap between prokaryotes and eukaryotes.</title>
        <authorList>
            <person name="Spang A."/>
            <person name="Saw J.H."/>
            <person name="Jorgensen S.L."/>
            <person name="Zaremba-Niedzwiedzka K."/>
            <person name="Martijn J."/>
            <person name="Lind A.E."/>
            <person name="van Eijk R."/>
            <person name="Schleper C."/>
            <person name="Guy L."/>
            <person name="Ettema T.J."/>
        </authorList>
    </citation>
    <scope>NUCLEOTIDE SEQUENCE</scope>
</reference>
<accession>A0A0F9C2G8</accession>
<sequence>MTEKPEEFDESRFIYCNNCLYWSGNELGQCRRNTPTTENKYHKAVWPSTKASDWCGEWKHRKVPEQNYDVKLDKFIEKSDRSRW</sequence>
<proteinExistence type="predicted"/>